<evidence type="ECO:0000256" key="5">
    <source>
        <dbReference type="ARBA" id="ARBA00022692"/>
    </source>
</evidence>
<evidence type="ECO:0000256" key="7">
    <source>
        <dbReference type="ARBA" id="ARBA00023136"/>
    </source>
</evidence>
<protein>
    <submittedName>
        <fullName evidence="9">AI-2 transport protein TqsA</fullName>
    </submittedName>
</protein>
<name>A0A1X6ZYT4_9RHOB</name>
<sequence>MALPVRKQMKYWGVAAAVFLLAMWWLGDVIMPFLLGMAIAYFLDPVADRLESWGTSRAAATAIITLGALLIFILGALLVLPVAINQALDLFDTAPQLFQNLQRFLTERFPDLTEEGSVLRQSLSAVGETIQSKGGELLNTALSSVGSLISIVTLFVIVPVVAFYLLYDWDNMVAEVDSLLPREHADTIRGLARDIDRSMAGFIRGMGSVCLILGTYYAGALMLAGLNFGLVIGVVAGLLTFIPYVGALTGGVLAIGLALFQFWGDWLSIGLVTGIFVLGQVIEGNFLTPKLVGSSVGLHPVWLIFALSVFGSLFGFVGMLAAVPLAAAIGVIARFVVGQYKQSKLYKGVNEDPWDTAPVRDNAQD</sequence>
<comment type="subcellular location">
    <subcellularLocation>
        <location evidence="1">Cell membrane</location>
        <topology evidence="1">Multi-pass membrane protein</topology>
    </subcellularLocation>
</comment>
<comment type="similarity">
    <text evidence="2">Belongs to the autoinducer-2 exporter (AI-2E) (TC 2.A.86) family.</text>
</comment>
<dbReference type="GO" id="GO:0055085">
    <property type="term" value="P:transmembrane transport"/>
    <property type="evidence" value="ECO:0007669"/>
    <property type="project" value="TreeGrafter"/>
</dbReference>
<feature type="transmembrane region" description="Helical" evidence="8">
    <location>
        <begin position="63"/>
        <end position="84"/>
    </location>
</feature>
<keyword evidence="5 8" id="KW-0812">Transmembrane</keyword>
<dbReference type="InterPro" id="IPR002549">
    <property type="entry name" value="AI-2E-like"/>
</dbReference>
<evidence type="ECO:0000256" key="4">
    <source>
        <dbReference type="ARBA" id="ARBA00022475"/>
    </source>
</evidence>
<keyword evidence="4" id="KW-1003">Cell membrane</keyword>
<dbReference type="Proteomes" id="UP000193963">
    <property type="component" value="Unassembled WGS sequence"/>
</dbReference>
<keyword evidence="10" id="KW-1185">Reference proteome</keyword>
<dbReference type="PANTHER" id="PTHR21716:SF53">
    <property type="entry name" value="PERMEASE PERM-RELATED"/>
    <property type="match status" value="1"/>
</dbReference>
<reference evidence="10" key="1">
    <citation type="submission" date="2017-03" db="EMBL/GenBank/DDBJ databases">
        <authorList>
            <person name="Rodrigo-Torres L."/>
            <person name="Arahal R.D."/>
            <person name="Lucena T."/>
        </authorList>
    </citation>
    <scope>NUCLEOTIDE SEQUENCE [LARGE SCALE GENOMIC DNA]</scope>
    <source>
        <strain evidence="10">CECT 7751</strain>
    </source>
</reference>
<evidence type="ECO:0000256" key="1">
    <source>
        <dbReference type="ARBA" id="ARBA00004651"/>
    </source>
</evidence>
<accession>A0A1X6ZYT4</accession>
<feature type="transmembrane region" description="Helical" evidence="8">
    <location>
        <begin position="291"/>
        <end position="310"/>
    </location>
</feature>
<evidence type="ECO:0000256" key="6">
    <source>
        <dbReference type="ARBA" id="ARBA00022989"/>
    </source>
</evidence>
<evidence type="ECO:0000313" key="10">
    <source>
        <dbReference type="Proteomes" id="UP000193963"/>
    </source>
</evidence>
<keyword evidence="3" id="KW-0813">Transport</keyword>
<feature type="transmembrane region" description="Helical" evidence="8">
    <location>
        <begin position="141"/>
        <end position="167"/>
    </location>
</feature>
<keyword evidence="7 8" id="KW-0472">Membrane</keyword>
<feature type="transmembrane region" description="Helical" evidence="8">
    <location>
        <begin position="226"/>
        <end position="246"/>
    </location>
</feature>
<dbReference type="OrthoDB" id="5792512at2"/>
<evidence type="ECO:0000256" key="8">
    <source>
        <dbReference type="SAM" id="Phobius"/>
    </source>
</evidence>
<evidence type="ECO:0000256" key="2">
    <source>
        <dbReference type="ARBA" id="ARBA00009773"/>
    </source>
</evidence>
<organism evidence="9 10">
    <name type="scientific">Pseudooceanicola marinus</name>
    <dbReference type="NCBI Taxonomy" id="396013"/>
    <lineage>
        <taxon>Bacteria</taxon>
        <taxon>Pseudomonadati</taxon>
        <taxon>Pseudomonadota</taxon>
        <taxon>Alphaproteobacteria</taxon>
        <taxon>Rhodobacterales</taxon>
        <taxon>Paracoccaceae</taxon>
        <taxon>Pseudooceanicola</taxon>
    </lineage>
</organism>
<evidence type="ECO:0000256" key="3">
    <source>
        <dbReference type="ARBA" id="ARBA00022448"/>
    </source>
</evidence>
<dbReference type="RefSeq" id="WP_085889399.1">
    <property type="nucleotide sequence ID" value="NZ_FWFN01000007.1"/>
</dbReference>
<proteinExistence type="inferred from homology"/>
<feature type="transmembrane region" description="Helical" evidence="8">
    <location>
        <begin position="199"/>
        <end position="219"/>
    </location>
</feature>
<keyword evidence="6 8" id="KW-1133">Transmembrane helix</keyword>
<feature type="transmembrane region" description="Helical" evidence="8">
    <location>
        <begin position="252"/>
        <end position="279"/>
    </location>
</feature>
<gene>
    <name evidence="9" type="primary">tqsA_2</name>
    <name evidence="9" type="ORF">PSM7751_03366</name>
</gene>
<dbReference type="AlphaFoldDB" id="A0A1X6ZYT4"/>
<dbReference type="EMBL" id="FWFN01000007">
    <property type="protein sequence ID" value="SLN65607.1"/>
    <property type="molecule type" value="Genomic_DNA"/>
</dbReference>
<dbReference type="Pfam" id="PF01594">
    <property type="entry name" value="AI-2E_transport"/>
    <property type="match status" value="1"/>
</dbReference>
<feature type="transmembrane region" description="Helical" evidence="8">
    <location>
        <begin position="12"/>
        <end position="43"/>
    </location>
</feature>
<evidence type="ECO:0000313" key="9">
    <source>
        <dbReference type="EMBL" id="SLN65607.1"/>
    </source>
</evidence>
<feature type="transmembrane region" description="Helical" evidence="8">
    <location>
        <begin position="316"/>
        <end position="337"/>
    </location>
</feature>
<dbReference type="GO" id="GO:0005886">
    <property type="term" value="C:plasma membrane"/>
    <property type="evidence" value="ECO:0007669"/>
    <property type="project" value="UniProtKB-SubCell"/>
</dbReference>
<dbReference type="PANTHER" id="PTHR21716">
    <property type="entry name" value="TRANSMEMBRANE PROTEIN"/>
    <property type="match status" value="1"/>
</dbReference>